<evidence type="ECO:0000313" key="2">
    <source>
        <dbReference type="EMBL" id="QGZ33214.1"/>
    </source>
</evidence>
<comment type="similarity">
    <text evidence="1">Belongs to the short-chain dehydrogenases/reductases (SDR) family.</text>
</comment>
<dbReference type="RefSeq" id="WP_158192239.1">
    <property type="nucleotide sequence ID" value="NZ_CP046908.1"/>
</dbReference>
<dbReference type="OrthoDB" id="9803333at2"/>
<dbReference type="PANTHER" id="PTHR42879">
    <property type="entry name" value="3-OXOACYL-(ACYL-CARRIER-PROTEIN) REDUCTASE"/>
    <property type="match status" value="1"/>
</dbReference>
<dbReference type="Gene3D" id="3.40.50.720">
    <property type="entry name" value="NAD(P)-binding Rossmann-like Domain"/>
    <property type="match status" value="1"/>
</dbReference>
<proteinExistence type="inferred from homology"/>
<dbReference type="PANTHER" id="PTHR42879:SF2">
    <property type="entry name" value="3-OXOACYL-[ACYL-CARRIER-PROTEIN] REDUCTASE FABG"/>
    <property type="match status" value="1"/>
</dbReference>
<evidence type="ECO:0000256" key="1">
    <source>
        <dbReference type="ARBA" id="ARBA00006484"/>
    </source>
</evidence>
<protein>
    <submittedName>
        <fullName evidence="2">SDR family oxidoreductase</fullName>
    </submittedName>
</protein>
<sequence length="245" mass="24647">MSGERIAAITGATGPIGAQIARRLARDHAHVVGLYHSNSAAAQVLQAGIGEAGGRMSLVAADFAVEGEGARAAAEVKRLAGAPATIVLAAAEAGRALALLTRDETVARLMRINATAQIAFLRAQLKPMIAAGHGRIVVVGSRAATAGMAGQAAYAASKAALASFALSLAGEVGRYGITVNVVAPGAMESSAARYNEAEQAEVVGRIALGRLGRPEDVASVVAFLVSHEAAYVTGATIPVDGGARF</sequence>
<gene>
    <name evidence="2" type="ORF">GH266_01050</name>
</gene>
<dbReference type="PROSITE" id="PS00061">
    <property type="entry name" value="ADH_SHORT"/>
    <property type="match status" value="1"/>
</dbReference>
<name>A0A857C2W3_9HYPH</name>
<accession>A0A857C2W3</accession>
<dbReference type="EMBL" id="CP046908">
    <property type="protein sequence ID" value="QGZ33214.1"/>
    <property type="molecule type" value="Genomic_DNA"/>
</dbReference>
<dbReference type="GO" id="GO:0032787">
    <property type="term" value="P:monocarboxylic acid metabolic process"/>
    <property type="evidence" value="ECO:0007669"/>
    <property type="project" value="UniProtKB-ARBA"/>
</dbReference>
<dbReference type="PRINTS" id="PR00081">
    <property type="entry name" value="GDHRDH"/>
</dbReference>
<dbReference type="InterPro" id="IPR020904">
    <property type="entry name" value="Sc_DH/Rdtase_CS"/>
</dbReference>
<dbReference type="Pfam" id="PF13561">
    <property type="entry name" value="adh_short_C2"/>
    <property type="match status" value="1"/>
</dbReference>
<dbReference type="SUPFAM" id="SSF51735">
    <property type="entry name" value="NAD(P)-binding Rossmann-fold domains"/>
    <property type="match status" value="1"/>
</dbReference>
<dbReference type="InterPro" id="IPR002347">
    <property type="entry name" value="SDR_fam"/>
</dbReference>
<dbReference type="KEGG" id="siw:GH266_01050"/>
<reference evidence="2 3" key="1">
    <citation type="submission" date="2019-12" db="EMBL/GenBank/DDBJ databases">
        <title>The genome of Stappia indica PHM037.</title>
        <authorList>
            <person name="Kacar D."/>
            <person name="Galan B."/>
            <person name="Canedo L."/>
            <person name="Rodriguez P."/>
            <person name="de la Calle F."/>
            <person name="Garcia J.L."/>
        </authorList>
    </citation>
    <scope>NUCLEOTIDE SEQUENCE [LARGE SCALE GENOMIC DNA]</scope>
    <source>
        <strain evidence="2 3">PHM037</strain>
    </source>
</reference>
<dbReference type="InterPro" id="IPR036291">
    <property type="entry name" value="NAD(P)-bd_dom_sf"/>
</dbReference>
<dbReference type="Proteomes" id="UP000435648">
    <property type="component" value="Chromosome"/>
</dbReference>
<evidence type="ECO:0000313" key="3">
    <source>
        <dbReference type="Proteomes" id="UP000435648"/>
    </source>
</evidence>
<dbReference type="AlphaFoldDB" id="A0A857C2W3"/>
<dbReference type="InterPro" id="IPR050259">
    <property type="entry name" value="SDR"/>
</dbReference>
<organism evidence="2 3">
    <name type="scientific">Stappia indica</name>
    <dbReference type="NCBI Taxonomy" id="538381"/>
    <lineage>
        <taxon>Bacteria</taxon>
        <taxon>Pseudomonadati</taxon>
        <taxon>Pseudomonadota</taxon>
        <taxon>Alphaproteobacteria</taxon>
        <taxon>Hyphomicrobiales</taxon>
        <taxon>Stappiaceae</taxon>
        <taxon>Stappia</taxon>
    </lineage>
</organism>